<comment type="caution">
    <text evidence="2">The sequence shown here is derived from an EMBL/GenBank/DDBJ whole genome shotgun (WGS) entry which is preliminary data.</text>
</comment>
<dbReference type="Proteomes" id="UP001454036">
    <property type="component" value="Unassembled WGS sequence"/>
</dbReference>
<sequence>MHVGGLLPDNGPGGGAQLQDRRVEAAKEGGQSYAAALKQKATPYQRMDLTYIEPQLVDGKPLVEIPYSLLWLGKSGGSTR</sequence>
<keyword evidence="3" id="KW-1185">Reference proteome</keyword>
<accession>A0AAV3R7Z8</accession>
<gene>
    <name evidence="2" type="ORF">LIER_41164</name>
</gene>
<dbReference type="EMBL" id="BAABME010025087">
    <property type="protein sequence ID" value="GAA0171466.1"/>
    <property type="molecule type" value="Genomic_DNA"/>
</dbReference>
<proteinExistence type="predicted"/>
<feature type="region of interest" description="Disordered" evidence="1">
    <location>
        <begin position="1"/>
        <end position="25"/>
    </location>
</feature>
<dbReference type="AlphaFoldDB" id="A0AAV3R7Z8"/>
<evidence type="ECO:0000313" key="3">
    <source>
        <dbReference type="Proteomes" id="UP001454036"/>
    </source>
</evidence>
<reference evidence="2 3" key="1">
    <citation type="submission" date="2024-01" db="EMBL/GenBank/DDBJ databases">
        <title>The complete chloroplast genome sequence of Lithospermum erythrorhizon: insights into the phylogenetic relationship among Boraginaceae species and the maternal lineages of purple gromwells.</title>
        <authorList>
            <person name="Okada T."/>
            <person name="Watanabe K."/>
        </authorList>
    </citation>
    <scope>NUCLEOTIDE SEQUENCE [LARGE SCALE GENOMIC DNA]</scope>
</reference>
<feature type="compositionally biased region" description="Low complexity" evidence="1">
    <location>
        <begin position="1"/>
        <end position="10"/>
    </location>
</feature>
<name>A0AAV3R7Z8_LITER</name>
<organism evidence="2 3">
    <name type="scientific">Lithospermum erythrorhizon</name>
    <name type="common">Purple gromwell</name>
    <name type="synonym">Lithospermum officinale var. erythrorhizon</name>
    <dbReference type="NCBI Taxonomy" id="34254"/>
    <lineage>
        <taxon>Eukaryota</taxon>
        <taxon>Viridiplantae</taxon>
        <taxon>Streptophyta</taxon>
        <taxon>Embryophyta</taxon>
        <taxon>Tracheophyta</taxon>
        <taxon>Spermatophyta</taxon>
        <taxon>Magnoliopsida</taxon>
        <taxon>eudicotyledons</taxon>
        <taxon>Gunneridae</taxon>
        <taxon>Pentapetalae</taxon>
        <taxon>asterids</taxon>
        <taxon>lamiids</taxon>
        <taxon>Boraginales</taxon>
        <taxon>Boraginaceae</taxon>
        <taxon>Boraginoideae</taxon>
        <taxon>Lithospermeae</taxon>
        <taxon>Lithospermum</taxon>
    </lineage>
</organism>
<evidence type="ECO:0000313" key="2">
    <source>
        <dbReference type="EMBL" id="GAA0171466.1"/>
    </source>
</evidence>
<evidence type="ECO:0000256" key="1">
    <source>
        <dbReference type="SAM" id="MobiDB-lite"/>
    </source>
</evidence>
<protein>
    <submittedName>
        <fullName evidence="2">Uncharacterized protein</fullName>
    </submittedName>
</protein>